<keyword evidence="1" id="KW-0812">Transmembrane</keyword>
<sequence>MGWVEGVVTVATGWAWPIVVLVAVILLKNEIGRLIARLTRFAGVGVEVDFGDQVEAVSDLADAITAEAPDELPEPIEGPPLTPRPTLTDLVAEAEIHPVGAIVRAWNVVEARIAELAPPDSTIIKAAGMAVSARNARMVLKMLSGMGLISSDLYQLGRRLSDLRNQVVHGDVTPTKNEAADFVTATWRLASELSKLEPIVS</sequence>
<comment type="caution">
    <text evidence="2">The sequence shown here is derived from an EMBL/GenBank/DDBJ whole genome shotgun (WGS) entry which is preliminary data.</text>
</comment>
<name>A0ABQ4CTX7_9ACTN</name>
<organism evidence="2 3">
    <name type="scientific">Asanoa siamensis</name>
    <dbReference type="NCBI Taxonomy" id="926357"/>
    <lineage>
        <taxon>Bacteria</taxon>
        <taxon>Bacillati</taxon>
        <taxon>Actinomycetota</taxon>
        <taxon>Actinomycetes</taxon>
        <taxon>Micromonosporales</taxon>
        <taxon>Micromonosporaceae</taxon>
        <taxon>Asanoa</taxon>
    </lineage>
</organism>
<keyword evidence="3" id="KW-1185">Reference proteome</keyword>
<proteinExistence type="predicted"/>
<dbReference type="RefSeq" id="WP_203715513.1">
    <property type="nucleotide sequence ID" value="NZ_BONE01000034.1"/>
</dbReference>
<evidence type="ECO:0008006" key="4">
    <source>
        <dbReference type="Google" id="ProtNLM"/>
    </source>
</evidence>
<feature type="transmembrane region" description="Helical" evidence="1">
    <location>
        <begin position="6"/>
        <end position="27"/>
    </location>
</feature>
<evidence type="ECO:0000313" key="2">
    <source>
        <dbReference type="EMBL" id="GIF74725.1"/>
    </source>
</evidence>
<evidence type="ECO:0000313" key="3">
    <source>
        <dbReference type="Proteomes" id="UP000604117"/>
    </source>
</evidence>
<evidence type="ECO:0000256" key="1">
    <source>
        <dbReference type="SAM" id="Phobius"/>
    </source>
</evidence>
<reference evidence="2 3" key="1">
    <citation type="submission" date="2021-01" db="EMBL/GenBank/DDBJ databases">
        <title>Whole genome shotgun sequence of Asanoa siamensis NBRC 107932.</title>
        <authorList>
            <person name="Komaki H."/>
            <person name="Tamura T."/>
        </authorList>
    </citation>
    <scope>NUCLEOTIDE SEQUENCE [LARGE SCALE GENOMIC DNA]</scope>
    <source>
        <strain evidence="2 3">NBRC 107932</strain>
    </source>
</reference>
<dbReference type="Proteomes" id="UP000604117">
    <property type="component" value="Unassembled WGS sequence"/>
</dbReference>
<dbReference type="EMBL" id="BONE01000034">
    <property type="protein sequence ID" value="GIF74725.1"/>
    <property type="molecule type" value="Genomic_DNA"/>
</dbReference>
<gene>
    <name evidence="2" type="ORF">Asi02nite_42430</name>
</gene>
<keyword evidence="1" id="KW-0472">Membrane</keyword>
<accession>A0ABQ4CTX7</accession>
<protein>
    <recommendedName>
        <fullName evidence="4">DUF4145 domain-containing protein</fullName>
    </recommendedName>
</protein>
<keyword evidence="1" id="KW-1133">Transmembrane helix</keyword>